<dbReference type="EMBL" id="CP021252">
    <property type="protein sequence ID" value="ART20084.1"/>
    <property type="molecule type" value="Genomic_DNA"/>
</dbReference>
<accession>A0A2Z2J0I4</accession>
<protein>
    <submittedName>
        <fullName evidence="2">Uncharacterized protein</fullName>
    </submittedName>
</protein>
<dbReference type="RefSeq" id="WP_086890317.1">
    <property type="nucleotide sequence ID" value="NZ_CP021252.1"/>
</dbReference>
<reference evidence="2 3" key="1">
    <citation type="submission" date="2017-05" db="EMBL/GenBank/DDBJ databases">
        <title>Complete genome sequence of Corynebacterium striatum KC-Na-1 isolated from Neophocaena asiaeorientalis in Korea.</title>
        <authorList>
            <person name="Kim J.H."/>
            <person name="Lee K."/>
        </authorList>
    </citation>
    <scope>NUCLEOTIDE SEQUENCE [LARGE SCALE GENOMIC DNA]</scope>
    <source>
        <strain evidence="2 3">KC-Na-01</strain>
    </source>
</reference>
<sequence>MTAKNDSALLEVIGRLFVEAEQLKANNEEAIEAARKEVQDQVQEQKNKWNVQLDEATARYAESQEKLDDALEEVRQKKRELEETTGLLRSNHAALAEVKEENAKLKEERKRRAAEERKPQKSSKVITSAPSKNIRVLIDRAIQTLYEEPEKAARSLRAALKEIDKAKEE</sequence>
<dbReference type="Proteomes" id="UP000250197">
    <property type="component" value="Chromosome"/>
</dbReference>
<organism evidence="2 3">
    <name type="scientific">Corynebacterium striatum</name>
    <dbReference type="NCBI Taxonomy" id="43770"/>
    <lineage>
        <taxon>Bacteria</taxon>
        <taxon>Bacillati</taxon>
        <taxon>Actinomycetota</taxon>
        <taxon>Actinomycetes</taxon>
        <taxon>Mycobacteriales</taxon>
        <taxon>Corynebacteriaceae</taxon>
        <taxon>Corynebacterium</taxon>
    </lineage>
</organism>
<name>A0A2Z2J0I4_CORST</name>
<dbReference type="KEGG" id="cstr:CBE89_00120"/>
<feature type="region of interest" description="Disordered" evidence="1">
    <location>
        <begin position="92"/>
        <end position="129"/>
    </location>
</feature>
<proteinExistence type="predicted"/>
<evidence type="ECO:0000313" key="3">
    <source>
        <dbReference type="Proteomes" id="UP000250197"/>
    </source>
</evidence>
<dbReference type="AlphaFoldDB" id="A0A2Z2J0I4"/>
<gene>
    <name evidence="2" type="ORF">CBE89_00120</name>
</gene>
<evidence type="ECO:0000313" key="2">
    <source>
        <dbReference type="EMBL" id="ART20084.1"/>
    </source>
</evidence>
<evidence type="ECO:0000256" key="1">
    <source>
        <dbReference type="SAM" id="MobiDB-lite"/>
    </source>
</evidence>
<feature type="compositionally biased region" description="Basic and acidic residues" evidence="1">
    <location>
        <begin position="97"/>
        <end position="119"/>
    </location>
</feature>